<reference evidence="2 3" key="1">
    <citation type="submission" date="2015-12" db="EMBL/GenBank/DDBJ databases">
        <title>The genome of Folsomia candida.</title>
        <authorList>
            <person name="Faddeeva A."/>
            <person name="Derks M.F."/>
            <person name="Anvar Y."/>
            <person name="Smit S."/>
            <person name="Van Straalen N."/>
            <person name="Roelofs D."/>
        </authorList>
    </citation>
    <scope>NUCLEOTIDE SEQUENCE [LARGE SCALE GENOMIC DNA]</scope>
    <source>
        <strain evidence="2 3">VU population</strain>
        <tissue evidence="2">Whole body</tissue>
    </source>
</reference>
<accession>A0A226D3M8</accession>
<keyword evidence="3" id="KW-1185">Reference proteome</keyword>
<keyword evidence="1" id="KW-0472">Membrane</keyword>
<name>A0A226D3M8_FOLCA</name>
<evidence type="ECO:0000313" key="2">
    <source>
        <dbReference type="EMBL" id="OXA40172.1"/>
    </source>
</evidence>
<dbReference type="AlphaFoldDB" id="A0A226D3M8"/>
<proteinExistence type="predicted"/>
<comment type="caution">
    <text evidence="2">The sequence shown here is derived from an EMBL/GenBank/DDBJ whole genome shotgun (WGS) entry which is preliminary data.</text>
</comment>
<keyword evidence="1" id="KW-0812">Transmembrane</keyword>
<protein>
    <submittedName>
        <fullName evidence="2">Uncharacterized protein</fullName>
    </submittedName>
</protein>
<organism evidence="2 3">
    <name type="scientific">Folsomia candida</name>
    <name type="common">Springtail</name>
    <dbReference type="NCBI Taxonomy" id="158441"/>
    <lineage>
        <taxon>Eukaryota</taxon>
        <taxon>Metazoa</taxon>
        <taxon>Ecdysozoa</taxon>
        <taxon>Arthropoda</taxon>
        <taxon>Hexapoda</taxon>
        <taxon>Collembola</taxon>
        <taxon>Entomobryomorpha</taxon>
        <taxon>Isotomoidea</taxon>
        <taxon>Isotomidae</taxon>
        <taxon>Proisotominae</taxon>
        <taxon>Folsomia</taxon>
    </lineage>
</organism>
<evidence type="ECO:0000256" key="1">
    <source>
        <dbReference type="SAM" id="Phobius"/>
    </source>
</evidence>
<dbReference type="Proteomes" id="UP000198287">
    <property type="component" value="Unassembled WGS sequence"/>
</dbReference>
<feature type="transmembrane region" description="Helical" evidence="1">
    <location>
        <begin position="662"/>
        <end position="681"/>
    </location>
</feature>
<gene>
    <name evidence="2" type="ORF">Fcan01_25022</name>
</gene>
<dbReference type="EMBL" id="LNIX01000034">
    <property type="protein sequence ID" value="OXA40172.1"/>
    <property type="molecule type" value="Genomic_DNA"/>
</dbReference>
<keyword evidence="1" id="KW-1133">Transmembrane helix</keyword>
<evidence type="ECO:0000313" key="3">
    <source>
        <dbReference type="Proteomes" id="UP000198287"/>
    </source>
</evidence>
<sequence>MHHSVKVSFLTLILNQKIEIIYSSLNQTGLRPYTTSSHFPHAVIPHPLWRSGTNSPTKIHFGLNHNSHPEFSKFAQNFQQSYIYVINEIGKIEPEMYFPLDKIPSVLISGLIKRQSWFGVYFKTAPVKRIFNIVYFLILSHNFAPLSVKVGRYFSVDIGDQAETSFRQIFYIFPSPSKLEDVAAKFSPTLSFGLLRNEDAIPSDIFIIILTKSLQIEILLYLCRQCEFLTFHLHQVDPNSNLADFVEKIHARGLNYVWKLAHHEVSGGSTLPPFSQKITLQQICGIGNSRLIEGLLLQMLFNNQTNSKWLKIRTIQNAQSHLPMIITRLNSYTDNFFNHVILDMDDYNFITCNGVETDGLDFGAYINPFDKWVWLCVGLSVMCGALLNTAASFTTLPQIERRDFKSDIMISLRFAYDMAFSLICPIKVDFKTESWLKFGTIGVFLWSGITITNEYISVGISNVIAPKSESTKWREIGQIENATLLIDGKTTEGNYSEVYSSLQVDLQHALNGCPYSIEISNIDSASKYFCRKTKNIFDQLNGTRDALVQIGERMSVNSCARKIFYVDRSSKIMDGLIRLKQFFPGNFFYAGQETFHEERIGWKVSKIGRGMFDRLNRIVTAGIYKVFQELSKFNGNLELYRIKQKQNNAFEFKSQNLDSNGVIIFYLYMFCVSGAMVGFLVEQFCNQITARSNLVEITPLKWQ</sequence>